<dbReference type="InterPro" id="IPR001360">
    <property type="entry name" value="Glyco_hydro_1"/>
</dbReference>
<keyword evidence="4" id="KW-0732">Signal</keyword>
<evidence type="ECO:0000256" key="7">
    <source>
        <dbReference type="ARBA" id="ARBA00023180"/>
    </source>
</evidence>
<reference evidence="12" key="1">
    <citation type="journal article" date="2015" name="Nat. Plants">
        <title>Genome expansion of Arabis alpina linked with retrotransposition and reduced symmetric DNA methylation.</title>
        <authorList>
            <person name="Willing E.M."/>
            <person name="Rawat V."/>
            <person name="Mandakova T."/>
            <person name="Maumus F."/>
            <person name="James G.V."/>
            <person name="Nordstroem K.J."/>
            <person name="Becker C."/>
            <person name="Warthmann N."/>
            <person name="Chica C."/>
            <person name="Szarzynska B."/>
            <person name="Zytnicki M."/>
            <person name="Albani M.C."/>
            <person name="Kiefer C."/>
            <person name="Bergonzi S."/>
            <person name="Castaings L."/>
            <person name="Mateos J.L."/>
            <person name="Berns M.C."/>
            <person name="Bujdoso N."/>
            <person name="Piofczyk T."/>
            <person name="de Lorenzo L."/>
            <person name="Barrero-Sicilia C."/>
            <person name="Mateos I."/>
            <person name="Piednoel M."/>
            <person name="Hagmann J."/>
            <person name="Chen-Min-Tao R."/>
            <person name="Iglesias-Fernandez R."/>
            <person name="Schuster S.C."/>
            <person name="Alonso-Blanco C."/>
            <person name="Roudier F."/>
            <person name="Carbonero P."/>
            <person name="Paz-Ares J."/>
            <person name="Davis S.J."/>
            <person name="Pecinka A."/>
            <person name="Quesneville H."/>
            <person name="Colot V."/>
            <person name="Lysak M.A."/>
            <person name="Weigel D."/>
            <person name="Coupland G."/>
            <person name="Schneeberger K."/>
        </authorList>
    </citation>
    <scope>NUCLEOTIDE SEQUENCE [LARGE SCALE GENOMIC DNA]</scope>
    <source>
        <strain evidence="12">cv. Pajares</strain>
    </source>
</reference>
<feature type="non-terminal residue" evidence="11">
    <location>
        <position position="136"/>
    </location>
</feature>
<keyword evidence="6" id="KW-1015">Disulfide bond</keyword>
<feature type="non-terminal residue" evidence="11">
    <location>
        <position position="1"/>
    </location>
</feature>
<dbReference type="SUPFAM" id="SSF51445">
    <property type="entry name" value="(Trans)glycosidases"/>
    <property type="match status" value="1"/>
</dbReference>
<accession>A0A087FWH9</accession>
<dbReference type="Proteomes" id="UP000029120">
    <property type="component" value="Unassembled WGS sequence"/>
</dbReference>
<keyword evidence="5" id="KW-0378">Hydrolase</keyword>
<evidence type="ECO:0000256" key="1">
    <source>
        <dbReference type="ARBA" id="ARBA00000448"/>
    </source>
</evidence>
<proteinExistence type="inferred from homology"/>
<dbReference type="PANTHER" id="PTHR10353">
    <property type="entry name" value="GLYCOSYL HYDROLASE"/>
    <property type="match status" value="1"/>
</dbReference>
<keyword evidence="10" id="KW-0472">Membrane</keyword>
<evidence type="ECO:0000256" key="3">
    <source>
        <dbReference type="ARBA" id="ARBA00012744"/>
    </source>
</evidence>
<evidence type="ECO:0000256" key="2">
    <source>
        <dbReference type="ARBA" id="ARBA00010838"/>
    </source>
</evidence>
<evidence type="ECO:0000256" key="9">
    <source>
        <dbReference type="RuleBase" id="RU003690"/>
    </source>
</evidence>
<gene>
    <name evidence="11" type="ORF">AALP_AAs42138U000100</name>
</gene>
<keyword evidence="10" id="KW-1133">Transmembrane helix</keyword>
<feature type="transmembrane region" description="Helical" evidence="10">
    <location>
        <begin position="22"/>
        <end position="44"/>
    </location>
</feature>
<keyword evidence="7" id="KW-0325">Glycoprotein</keyword>
<dbReference type="GO" id="GO:0005975">
    <property type="term" value="P:carbohydrate metabolic process"/>
    <property type="evidence" value="ECO:0007669"/>
    <property type="project" value="InterPro"/>
</dbReference>
<sequence>VEGTETRVNAQADAYEYMVESMVTTGTISIFLVLALSWSCIYGYNRNDFPKDFAFGSAISAYQWKGASSEDGRKPSIWDTFVHTRTKENDTACDGYHKYKEDVKLMAETGLDNFRISISWSRLIPRIEPHVTLFHY</sequence>
<keyword evidence="12" id="KW-1185">Reference proteome</keyword>
<dbReference type="EC" id="3.2.1.21" evidence="3"/>
<evidence type="ECO:0000313" key="11">
    <source>
        <dbReference type="EMBL" id="KFK21981.1"/>
    </source>
</evidence>
<name>A0A087FWH9_ARAAL</name>
<keyword evidence="8" id="KW-0326">Glycosidase</keyword>
<dbReference type="eggNOG" id="KOG0626">
    <property type="taxonomic scope" value="Eukaryota"/>
</dbReference>
<keyword evidence="10" id="KW-0812">Transmembrane</keyword>
<dbReference type="PANTHER" id="PTHR10353:SF150">
    <property type="entry name" value="BETA-GLUCOSIDASE 1-RELATED"/>
    <property type="match status" value="1"/>
</dbReference>
<dbReference type="AlphaFoldDB" id="A0A087FWH9"/>
<evidence type="ECO:0000256" key="8">
    <source>
        <dbReference type="ARBA" id="ARBA00023295"/>
    </source>
</evidence>
<dbReference type="OrthoDB" id="65569at2759"/>
<evidence type="ECO:0000256" key="6">
    <source>
        <dbReference type="ARBA" id="ARBA00023157"/>
    </source>
</evidence>
<evidence type="ECO:0000256" key="10">
    <source>
        <dbReference type="SAM" id="Phobius"/>
    </source>
</evidence>
<dbReference type="InterPro" id="IPR017853">
    <property type="entry name" value="GH"/>
</dbReference>
<protein>
    <recommendedName>
        <fullName evidence="3">beta-glucosidase</fullName>
        <ecNumber evidence="3">3.2.1.21</ecNumber>
    </recommendedName>
</protein>
<dbReference type="Gene3D" id="3.20.20.80">
    <property type="entry name" value="Glycosidases"/>
    <property type="match status" value="1"/>
</dbReference>
<dbReference type="GO" id="GO:0008422">
    <property type="term" value="F:beta-glucosidase activity"/>
    <property type="evidence" value="ECO:0007669"/>
    <property type="project" value="UniProtKB-EC"/>
</dbReference>
<evidence type="ECO:0000313" key="12">
    <source>
        <dbReference type="Proteomes" id="UP000029120"/>
    </source>
</evidence>
<comment type="similarity">
    <text evidence="2 9">Belongs to the glycosyl hydrolase 1 family.</text>
</comment>
<dbReference type="EMBL" id="KL994091">
    <property type="protein sequence ID" value="KFK21981.1"/>
    <property type="molecule type" value="Genomic_DNA"/>
</dbReference>
<dbReference type="Gramene" id="KFK21981">
    <property type="protein sequence ID" value="KFK21981"/>
    <property type="gene ID" value="AALP_AAs42138U000100"/>
</dbReference>
<dbReference type="Pfam" id="PF00232">
    <property type="entry name" value="Glyco_hydro_1"/>
    <property type="match status" value="1"/>
</dbReference>
<evidence type="ECO:0000256" key="4">
    <source>
        <dbReference type="ARBA" id="ARBA00022729"/>
    </source>
</evidence>
<comment type="catalytic activity">
    <reaction evidence="1">
        <text>Hydrolysis of terminal, non-reducing beta-D-glucosyl residues with release of beta-D-glucose.</text>
        <dbReference type="EC" id="3.2.1.21"/>
    </reaction>
</comment>
<evidence type="ECO:0000256" key="5">
    <source>
        <dbReference type="ARBA" id="ARBA00022801"/>
    </source>
</evidence>
<organism evidence="11 12">
    <name type="scientific">Arabis alpina</name>
    <name type="common">Alpine rock-cress</name>
    <dbReference type="NCBI Taxonomy" id="50452"/>
    <lineage>
        <taxon>Eukaryota</taxon>
        <taxon>Viridiplantae</taxon>
        <taxon>Streptophyta</taxon>
        <taxon>Embryophyta</taxon>
        <taxon>Tracheophyta</taxon>
        <taxon>Spermatophyta</taxon>
        <taxon>Magnoliopsida</taxon>
        <taxon>eudicotyledons</taxon>
        <taxon>Gunneridae</taxon>
        <taxon>Pentapetalae</taxon>
        <taxon>rosids</taxon>
        <taxon>malvids</taxon>
        <taxon>Brassicales</taxon>
        <taxon>Brassicaceae</taxon>
        <taxon>Arabideae</taxon>
        <taxon>Arabis</taxon>
    </lineage>
</organism>